<dbReference type="OrthoDB" id="10586439at2759"/>
<dbReference type="AlphaFoldDB" id="A0A9N8WKR4"/>
<gene>
    <name evidence="1" type="ORF">DEBURN_LOCUS4277</name>
</gene>
<comment type="caution">
    <text evidence="1">The sequence shown here is derived from an EMBL/GenBank/DDBJ whole genome shotgun (WGS) entry which is preliminary data.</text>
</comment>
<evidence type="ECO:0000313" key="1">
    <source>
        <dbReference type="EMBL" id="CAG8492973.1"/>
    </source>
</evidence>
<sequence length="68" mass="8092">MCFKYQLQKKDLRPHWNDQVKEWSLKLWLPIMTDPADTHLTSSNICSYNTLQNSWFSSTNQAPPKHEL</sequence>
<dbReference type="EMBL" id="CAJVPK010000315">
    <property type="protein sequence ID" value="CAG8492973.1"/>
    <property type="molecule type" value="Genomic_DNA"/>
</dbReference>
<name>A0A9N8WKR4_9GLOM</name>
<protein>
    <submittedName>
        <fullName evidence="1">1405_t:CDS:1</fullName>
    </submittedName>
</protein>
<proteinExistence type="predicted"/>
<organism evidence="1 2">
    <name type="scientific">Diversispora eburnea</name>
    <dbReference type="NCBI Taxonomy" id="1213867"/>
    <lineage>
        <taxon>Eukaryota</taxon>
        <taxon>Fungi</taxon>
        <taxon>Fungi incertae sedis</taxon>
        <taxon>Mucoromycota</taxon>
        <taxon>Glomeromycotina</taxon>
        <taxon>Glomeromycetes</taxon>
        <taxon>Diversisporales</taxon>
        <taxon>Diversisporaceae</taxon>
        <taxon>Diversispora</taxon>
    </lineage>
</organism>
<dbReference type="Proteomes" id="UP000789706">
    <property type="component" value="Unassembled WGS sequence"/>
</dbReference>
<accession>A0A9N8WKR4</accession>
<keyword evidence="2" id="KW-1185">Reference proteome</keyword>
<reference evidence="1" key="1">
    <citation type="submission" date="2021-06" db="EMBL/GenBank/DDBJ databases">
        <authorList>
            <person name="Kallberg Y."/>
            <person name="Tangrot J."/>
            <person name="Rosling A."/>
        </authorList>
    </citation>
    <scope>NUCLEOTIDE SEQUENCE</scope>
    <source>
        <strain evidence="1">AZ414A</strain>
    </source>
</reference>
<evidence type="ECO:0000313" key="2">
    <source>
        <dbReference type="Proteomes" id="UP000789706"/>
    </source>
</evidence>